<evidence type="ECO:0000313" key="1">
    <source>
        <dbReference type="EMBL" id="GBP18698.1"/>
    </source>
</evidence>
<name>A0A4C1TXQ3_EUMVA</name>
<sequence>MLREFTYANGRSRVRGPSHYANKILNNTYPSEYHIIVAIIITEALRMRPALLMCRYPSPSYNALVTTLWLQVFMGGGNRLLLASRPGVNAVRCSRLAGNWALQECRSPTPSASSSAGGPS</sequence>
<dbReference type="EMBL" id="BGZK01000100">
    <property type="protein sequence ID" value="GBP18698.1"/>
    <property type="molecule type" value="Genomic_DNA"/>
</dbReference>
<evidence type="ECO:0000313" key="2">
    <source>
        <dbReference type="Proteomes" id="UP000299102"/>
    </source>
</evidence>
<gene>
    <name evidence="1" type="ORF">EVAR_8523_1</name>
</gene>
<keyword evidence="2" id="KW-1185">Reference proteome</keyword>
<dbReference type="AlphaFoldDB" id="A0A4C1TXQ3"/>
<accession>A0A4C1TXQ3</accession>
<reference evidence="1 2" key="1">
    <citation type="journal article" date="2019" name="Commun. Biol.">
        <title>The bagworm genome reveals a unique fibroin gene that provides high tensile strength.</title>
        <authorList>
            <person name="Kono N."/>
            <person name="Nakamura H."/>
            <person name="Ohtoshi R."/>
            <person name="Tomita M."/>
            <person name="Numata K."/>
            <person name="Arakawa K."/>
        </authorList>
    </citation>
    <scope>NUCLEOTIDE SEQUENCE [LARGE SCALE GENOMIC DNA]</scope>
</reference>
<dbReference type="Proteomes" id="UP000299102">
    <property type="component" value="Unassembled WGS sequence"/>
</dbReference>
<protein>
    <submittedName>
        <fullName evidence="1">Uncharacterized protein</fullName>
    </submittedName>
</protein>
<organism evidence="1 2">
    <name type="scientific">Eumeta variegata</name>
    <name type="common">Bagworm moth</name>
    <name type="synonym">Eumeta japonica</name>
    <dbReference type="NCBI Taxonomy" id="151549"/>
    <lineage>
        <taxon>Eukaryota</taxon>
        <taxon>Metazoa</taxon>
        <taxon>Ecdysozoa</taxon>
        <taxon>Arthropoda</taxon>
        <taxon>Hexapoda</taxon>
        <taxon>Insecta</taxon>
        <taxon>Pterygota</taxon>
        <taxon>Neoptera</taxon>
        <taxon>Endopterygota</taxon>
        <taxon>Lepidoptera</taxon>
        <taxon>Glossata</taxon>
        <taxon>Ditrysia</taxon>
        <taxon>Tineoidea</taxon>
        <taxon>Psychidae</taxon>
        <taxon>Oiketicinae</taxon>
        <taxon>Eumeta</taxon>
    </lineage>
</organism>
<proteinExistence type="predicted"/>
<comment type="caution">
    <text evidence="1">The sequence shown here is derived from an EMBL/GenBank/DDBJ whole genome shotgun (WGS) entry which is preliminary data.</text>
</comment>